<sequence>MPVKLAVEGDGGARLGAGDPRHGPGIDGSGLSGNGSTRVLRRRRRIDEGADWASRRSKLMAVIADFGSPSEQRRPRDCAAMTTTRLATWARGRTATMGDGHC</sequence>
<dbReference type="Proteomes" id="UP001457282">
    <property type="component" value="Unassembled WGS sequence"/>
</dbReference>
<keyword evidence="3" id="KW-1185">Reference proteome</keyword>
<dbReference type="AlphaFoldDB" id="A0AAW1YR47"/>
<gene>
    <name evidence="2" type="ORF">M0R45_006658</name>
</gene>
<evidence type="ECO:0000313" key="2">
    <source>
        <dbReference type="EMBL" id="KAK9951201.1"/>
    </source>
</evidence>
<comment type="caution">
    <text evidence="2">The sequence shown here is derived from an EMBL/GenBank/DDBJ whole genome shotgun (WGS) entry which is preliminary data.</text>
</comment>
<name>A0AAW1YR47_RUBAR</name>
<organism evidence="2 3">
    <name type="scientific">Rubus argutus</name>
    <name type="common">Southern blackberry</name>
    <dbReference type="NCBI Taxonomy" id="59490"/>
    <lineage>
        <taxon>Eukaryota</taxon>
        <taxon>Viridiplantae</taxon>
        <taxon>Streptophyta</taxon>
        <taxon>Embryophyta</taxon>
        <taxon>Tracheophyta</taxon>
        <taxon>Spermatophyta</taxon>
        <taxon>Magnoliopsida</taxon>
        <taxon>eudicotyledons</taxon>
        <taxon>Gunneridae</taxon>
        <taxon>Pentapetalae</taxon>
        <taxon>rosids</taxon>
        <taxon>fabids</taxon>
        <taxon>Rosales</taxon>
        <taxon>Rosaceae</taxon>
        <taxon>Rosoideae</taxon>
        <taxon>Rosoideae incertae sedis</taxon>
        <taxon>Rubus</taxon>
    </lineage>
</organism>
<dbReference type="EMBL" id="JBEDUW010000001">
    <property type="protein sequence ID" value="KAK9951201.1"/>
    <property type="molecule type" value="Genomic_DNA"/>
</dbReference>
<evidence type="ECO:0000256" key="1">
    <source>
        <dbReference type="SAM" id="MobiDB-lite"/>
    </source>
</evidence>
<proteinExistence type="predicted"/>
<accession>A0AAW1YR47</accession>
<evidence type="ECO:0000313" key="3">
    <source>
        <dbReference type="Proteomes" id="UP001457282"/>
    </source>
</evidence>
<protein>
    <submittedName>
        <fullName evidence="2">Uncharacterized protein</fullName>
    </submittedName>
</protein>
<reference evidence="2 3" key="1">
    <citation type="journal article" date="2023" name="G3 (Bethesda)">
        <title>A chromosome-length genome assembly and annotation of blackberry (Rubus argutus, cv. 'Hillquist').</title>
        <authorList>
            <person name="Bruna T."/>
            <person name="Aryal R."/>
            <person name="Dudchenko O."/>
            <person name="Sargent D.J."/>
            <person name="Mead D."/>
            <person name="Buti M."/>
            <person name="Cavallini A."/>
            <person name="Hytonen T."/>
            <person name="Andres J."/>
            <person name="Pham M."/>
            <person name="Weisz D."/>
            <person name="Mascagni F."/>
            <person name="Usai G."/>
            <person name="Natali L."/>
            <person name="Bassil N."/>
            <person name="Fernandez G.E."/>
            <person name="Lomsadze A."/>
            <person name="Armour M."/>
            <person name="Olukolu B."/>
            <person name="Poorten T."/>
            <person name="Britton C."/>
            <person name="Davik J."/>
            <person name="Ashrafi H."/>
            <person name="Aiden E.L."/>
            <person name="Borodovsky M."/>
            <person name="Worthington M."/>
        </authorList>
    </citation>
    <scope>NUCLEOTIDE SEQUENCE [LARGE SCALE GENOMIC DNA]</scope>
    <source>
        <strain evidence="2">PI 553951</strain>
    </source>
</reference>
<feature type="region of interest" description="Disordered" evidence="1">
    <location>
        <begin position="1"/>
        <end position="36"/>
    </location>
</feature>